<dbReference type="GO" id="GO:0005829">
    <property type="term" value="C:cytosol"/>
    <property type="evidence" value="ECO:0007669"/>
    <property type="project" value="UniProtKB-UniRule"/>
</dbReference>
<dbReference type="UniPathway" id="UPA00143"/>
<keyword evidence="1" id="KW-0808">Transferase</keyword>
<dbReference type="InterPro" id="IPR039795">
    <property type="entry name" value="LTN1/Rkr1"/>
</dbReference>
<comment type="pathway">
    <text evidence="1">Protein modification; protein ubiquitination.</text>
</comment>
<protein>
    <recommendedName>
        <fullName evidence="1">E3 ubiquitin-protein ligase listerin</fullName>
        <ecNumber evidence="1">2.3.2.27</ecNumber>
    </recommendedName>
    <alternativeName>
        <fullName evidence="1">RING-type E3 ubiquitin transferase listerin</fullName>
    </alternativeName>
</protein>
<comment type="subunit">
    <text evidence="1">Component of the ribosome quality control complex (RQC).</text>
</comment>
<sequence length="106" mass="11845">MGKSKKANRTKGNTRPSNSEHSAQLLTLSGQSFSGFIGFDSLEKDIPSYIPVTGQHSSDTTDLSVDSDLRMVMRKLLKRDSITRLKAIQEFGDLCAKKKKKKKKKK</sequence>
<reference evidence="4" key="1">
    <citation type="submission" date="2007-10" db="EMBL/GenBank/DDBJ databases">
        <title>Transcriptome analysis of the venom gland of the Chinese wolf spider Lycosa Singoriensis.</title>
        <authorList>
            <person name="Zhang Y."/>
            <person name="Liang S."/>
        </authorList>
    </citation>
    <scope>NUCLEOTIDE SEQUENCE</scope>
    <source>
        <tissue evidence="4">Venom gland</tissue>
    </source>
</reference>
<dbReference type="GO" id="GO:0072344">
    <property type="term" value="P:rescue of stalled ribosome"/>
    <property type="evidence" value="ECO:0007669"/>
    <property type="project" value="UniProtKB-UniRule"/>
</dbReference>
<keyword evidence="1" id="KW-0833">Ubl conjugation pathway</keyword>
<proteinExistence type="evidence at transcript level"/>
<dbReference type="GO" id="GO:0008270">
    <property type="term" value="F:zinc ion binding"/>
    <property type="evidence" value="ECO:0007669"/>
    <property type="project" value="UniProtKB-KW"/>
</dbReference>
<comment type="function">
    <text evidence="1">E3 ubiquitin-protein ligase. Component of the ribosome quality control complex (RQC), a ribosome-associated complex that mediates ubiquitination and extraction of incompletely synthesized nascent chains for proteasomal degradation.</text>
</comment>
<keyword evidence="1" id="KW-0863">Zinc-finger</keyword>
<keyword evidence="1" id="KW-0479">Metal-binding</keyword>
<organism evidence="4">
    <name type="scientific">Lycosa singoriensis</name>
    <name type="common">Wolf spider</name>
    <name type="synonym">Aranea singoriensis</name>
    <dbReference type="NCBI Taxonomy" id="434756"/>
    <lineage>
        <taxon>Eukaryota</taxon>
        <taxon>Metazoa</taxon>
        <taxon>Ecdysozoa</taxon>
        <taxon>Arthropoda</taxon>
        <taxon>Chelicerata</taxon>
        <taxon>Arachnida</taxon>
        <taxon>Araneae</taxon>
        <taxon>Araneomorphae</taxon>
        <taxon>Entelegynae</taxon>
        <taxon>Lycosoidea</taxon>
        <taxon>Lycosidae</taxon>
        <taxon>Lycosa</taxon>
    </lineage>
</organism>
<feature type="domain" description="E3 ubiquitin-protein ligase listerin N-terminal" evidence="3">
    <location>
        <begin position="65"/>
        <end position="103"/>
    </location>
</feature>
<feature type="non-terminal residue" evidence="4">
    <location>
        <position position="106"/>
    </location>
</feature>
<dbReference type="PANTHER" id="PTHR12389:SF0">
    <property type="entry name" value="E3 UBIQUITIN-PROTEIN LIGASE LISTERIN"/>
    <property type="match status" value="1"/>
</dbReference>
<dbReference type="AlphaFoldDB" id="A9QQ93"/>
<dbReference type="GO" id="GO:0061630">
    <property type="term" value="F:ubiquitin protein ligase activity"/>
    <property type="evidence" value="ECO:0007669"/>
    <property type="project" value="UniProtKB-UniRule"/>
</dbReference>
<dbReference type="Pfam" id="PF22958">
    <property type="entry name" value="Ltn1_1st"/>
    <property type="match status" value="1"/>
</dbReference>
<dbReference type="GO" id="GO:1990116">
    <property type="term" value="P:ribosome-associated ubiquitin-dependent protein catabolic process"/>
    <property type="evidence" value="ECO:0007669"/>
    <property type="project" value="UniProtKB-UniRule"/>
</dbReference>
<keyword evidence="1" id="KW-0862">Zinc</keyword>
<evidence type="ECO:0000256" key="2">
    <source>
        <dbReference type="SAM" id="MobiDB-lite"/>
    </source>
</evidence>
<dbReference type="InterPro" id="IPR054476">
    <property type="entry name" value="Ltn1_N"/>
</dbReference>
<feature type="region of interest" description="Disordered" evidence="2">
    <location>
        <begin position="1"/>
        <end position="23"/>
    </location>
</feature>
<dbReference type="PANTHER" id="PTHR12389">
    <property type="entry name" value="ZINC FINGER PROTEIN 294"/>
    <property type="match status" value="1"/>
</dbReference>
<evidence type="ECO:0000313" key="4">
    <source>
        <dbReference type="EMBL" id="ABX75478.1"/>
    </source>
</evidence>
<comment type="similarity">
    <text evidence="1">Belongs to the LTN1 family.</text>
</comment>
<evidence type="ECO:0000256" key="1">
    <source>
        <dbReference type="RuleBase" id="RU367090"/>
    </source>
</evidence>
<evidence type="ECO:0000259" key="3">
    <source>
        <dbReference type="Pfam" id="PF22958"/>
    </source>
</evidence>
<name>A9QQ93_LYCSI</name>
<comment type="catalytic activity">
    <reaction evidence="1">
        <text>S-ubiquitinyl-[E2 ubiquitin-conjugating enzyme]-L-cysteine + [acceptor protein]-L-lysine = [E2 ubiquitin-conjugating enzyme]-L-cysteine + N(6)-ubiquitinyl-[acceptor protein]-L-lysine.</text>
        <dbReference type="EC" id="2.3.2.27"/>
    </reaction>
</comment>
<dbReference type="GO" id="GO:1990112">
    <property type="term" value="C:RQC complex"/>
    <property type="evidence" value="ECO:0007669"/>
    <property type="project" value="UniProtKB-UniRule"/>
</dbReference>
<feature type="compositionally biased region" description="Polar residues" evidence="2">
    <location>
        <begin position="10"/>
        <end position="23"/>
    </location>
</feature>
<accession>A9QQ93</accession>
<dbReference type="EC" id="2.3.2.27" evidence="1"/>
<dbReference type="GO" id="GO:0016567">
    <property type="term" value="P:protein ubiquitination"/>
    <property type="evidence" value="ECO:0007669"/>
    <property type="project" value="UniProtKB-UniPathway"/>
</dbReference>
<dbReference type="EMBL" id="EU247179">
    <property type="protein sequence ID" value="ABX75478.1"/>
    <property type="molecule type" value="mRNA"/>
</dbReference>
<dbReference type="GO" id="GO:0043023">
    <property type="term" value="F:ribosomal large subunit binding"/>
    <property type="evidence" value="ECO:0007669"/>
    <property type="project" value="TreeGrafter"/>
</dbReference>